<dbReference type="Gene3D" id="1.10.10.10">
    <property type="entry name" value="Winged helix-like DNA-binding domain superfamily/Winged helix DNA-binding domain"/>
    <property type="match status" value="1"/>
</dbReference>
<dbReference type="OrthoDB" id="7856348at2"/>
<dbReference type="Pfam" id="PF13412">
    <property type="entry name" value="HTH_24"/>
    <property type="match status" value="1"/>
</dbReference>
<dbReference type="STRING" id="311410.LA5095_05106"/>
<keyword evidence="6" id="KW-1185">Reference proteome</keyword>
<evidence type="ECO:0000313" key="6">
    <source>
        <dbReference type="Proteomes" id="UP000049983"/>
    </source>
</evidence>
<dbReference type="Pfam" id="PF01037">
    <property type="entry name" value="AsnC_trans_reg"/>
    <property type="match status" value="1"/>
</dbReference>
<dbReference type="SUPFAM" id="SSF54909">
    <property type="entry name" value="Dimeric alpha+beta barrel"/>
    <property type="match status" value="1"/>
</dbReference>
<dbReference type="Proteomes" id="UP000049983">
    <property type="component" value="Unassembled WGS sequence"/>
</dbReference>
<keyword evidence="2" id="KW-0238">DNA-binding</keyword>
<proteinExistence type="predicted"/>
<dbReference type="EMBL" id="CXWC01000015">
    <property type="protein sequence ID" value="CTQ78523.1"/>
    <property type="molecule type" value="Genomic_DNA"/>
</dbReference>
<protein>
    <submittedName>
        <fullName evidence="5">Leucine-responsive regulatory protein</fullName>
    </submittedName>
</protein>
<dbReference type="InterPro" id="IPR036388">
    <property type="entry name" value="WH-like_DNA-bd_sf"/>
</dbReference>
<dbReference type="PANTHER" id="PTHR30154">
    <property type="entry name" value="LEUCINE-RESPONSIVE REGULATORY PROTEIN"/>
    <property type="match status" value="1"/>
</dbReference>
<name>A0A0M7AXR1_9HYPH</name>
<dbReference type="InterPro" id="IPR019887">
    <property type="entry name" value="Tscrpt_reg_AsnC/Lrp_C"/>
</dbReference>
<dbReference type="RefSeq" id="WP_055120427.1">
    <property type="nucleotide sequence ID" value="NZ_CXWA01000009.1"/>
</dbReference>
<dbReference type="SMART" id="SM00344">
    <property type="entry name" value="HTH_ASNC"/>
    <property type="match status" value="1"/>
</dbReference>
<accession>A0A0M7AXR1</accession>
<evidence type="ECO:0000256" key="1">
    <source>
        <dbReference type="ARBA" id="ARBA00023015"/>
    </source>
</evidence>
<evidence type="ECO:0000259" key="4">
    <source>
        <dbReference type="PROSITE" id="PS50956"/>
    </source>
</evidence>
<keyword evidence="3" id="KW-0804">Transcription</keyword>
<dbReference type="InterPro" id="IPR000485">
    <property type="entry name" value="AsnC-type_HTH_dom"/>
</dbReference>
<dbReference type="GO" id="GO:0043565">
    <property type="term" value="F:sequence-specific DNA binding"/>
    <property type="evidence" value="ECO:0007669"/>
    <property type="project" value="InterPro"/>
</dbReference>
<reference evidence="6" key="1">
    <citation type="submission" date="2015-07" db="EMBL/GenBank/DDBJ databases">
        <authorList>
            <person name="Rodrigo-Torres Lidia"/>
            <person name="Arahal R.David."/>
        </authorList>
    </citation>
    <scope>NUCLEOTIDE SEQUENCE [LARGE SCALE GENOMIC DNA]</scope>
    <source>
        <strain evidence="6">CECT 5096</strain>
    </source>
</reference>
<sequence>MKKAKPSLSLDTFDLAILRILQQDATVPQRLIGESVGLSAPAVQRRIKRMQNDGVIASQVAVLEPGYVGLPLTIVAEVELKTESGGRIDEVKAEFLQAEEIQQCYYVTGETDFILILLVSDMAEYEAVTQRLFFGNENIRKFKTFVAMDRTKTSTCVNI</sequence>
<dbReference type="GO" id="GO:0043200">
    <property type="term" value="P:response to amino acid"/>
    <property type="evidence" value="ECO:0007669"/>
    <property type="project" value="TreeGrafter"/>
</dbReference>
<keyword evidence="1" id="KW-0805">Transcription regulation</keyword>
<organism evidence="5 6">
    <name type="scientific">Roseibium album</name>
    <dbReference type="NCBI Taxonomy" id="311410"/>
    <lineage>
        <taxon>Bacteria</taxon>
        <taxon>Pseudomonadati</taxon>
        <taxon>Pseudomonadota</taxon>
        <taxon>Alphaproteobacteria</taxon>
        <taxon>Hyphomicrobiales</taxon>
        <taxon>Stappiaceae</taxon>
        <taxon>Roseibium</taxon>
    </lineage>
</organism>
<dbReference type="PANTHER" id="PTHR30154:SF34">
    <property type="entry name" value="TRANSCRIPTIONAL REGULATOR AZLB"/>
    <property type="match status" value="1"/>
</dbReference>
<dbReference type="GeneID" id="97672921"/>
<dbReference type="Gene3D" id="3.30.70.920">
    <property type="match status" value="1"/>
</dbReference>
<evidence type="ECO:0000313" key="5">
    <source>
        <dbReference type="EMBL" id="CTQ78523.1"/>
    </source>
</evidence>
<feature type="domain" description="HTH asnC-type" evidence="4">
    <location>
        <begin position="10"/>
        <end position="71"/>
    </location>
</feature>
<gene>
    <name evidence="5" type="primary">lrp_15</name>
    <name evidence="5" type="ORF">LA5096_05681</name>
</gene>
<dbReference type="GO" id="GO:0005829">
    <property type="term" value="C:cytosol"/>
    <property type="evidence" value="ECO:0007669"/>
    <property type="project" value="TreeGrafter"/>
</dbReference>
<dbReference type="InterPro" id="IPR036390">
    <property type="entry name" value="WH_DNA-bd_sf"/>
</dbReference>
<evidence type="ECO:0000256" key="2">
    <source>
        <dbReference type="ARBA" id="ARBA00023125"/>
    </source>
</evidence>
<dbReference type="PROSITE" id="PS50956">
    <property type="entry name" value="HTH_ASNC_2"/>
    <property type="match status" value="1"/>
</dbReference>
<evidence type="ECO:0000256" key="3">
    <source>
        <dbReference type="ARBA" id="ARBA00023163"/>
    </source>
</evidence>
<dbReference type="InterPro" id="IPR011008">
    <property type="entry name" value="Dimeric_a/b-barrel"/>
</dbReference>
<dbReference type="SUPFAM" id="SSF46785">
    <property type="entry name" value="Winged helix' DNA-binding domain"/>
    <property type="match status" value="1"/>
</dbReference>
<dbReference type="AlphaFoldDB" id="A0A0M7AXR1"/>
<dbReference type="PRINTS" id="PR00033">
    <property type="entry name" value="HTHASNC"/>
</dbReference>
<dbReference type="InterPro" id="IPR019888">
    <property type="entry name" value="Tscrpt_reg_AsnC-like"/>
</dbReference>